<dbReference type="AlphaFoldDB" id="A0A381URU5"/>
<name>A0A381URU5_9ZZZZ</name>
<evidence type="ECO:0000313" key="2">
    <source>
        <dbReference type="EMBL" id="SVA29553.1"/>
    </source>
</evidence>
<gene>
    <name evidence="2" type="ORF">METZ01_LOCUS82407</name>
</gene>
<dbReference type="Pfam" id="PF05378">
    <property type="entry name" value="Hydant_A_N"/>
    <property type="match status" value="1"/>
</dbReference>
<feature type="domain" description="Hydantoinase/oxoprolinase N-terminal" evidence="1">
    <location>
        <begin position="16"/>
        <end position="44"/>
    </location>
</feature>
<accession>A0A381URU5</accession>
<feature type="non-terminal residue" evidence="2">
    <location>
        <position position="54"/>
    </location>
</feature>
<organism evidence="2">
    <name type="scientific">marine metagenome</name>
    <dbReference type="NCBI Taxonomy" id="408172"/>
    <lineage>
        <taxon>unclassified sequences</taxon>
        <taxon>metagenomes</taxon>
        <taxon>ecological metagenomes</taxon>
    </lineage>
</organism>
<reference evidence="2" key="1">
    <citation type="submission" date="2018-05" db="EMBL/GenBank/DDBJ databases">
        <authorList>
            <person name="Lanie J.A."/>
            <person name="Ng W.-L."/>
            <person name="Kazmierczak K.M."/>
            <person name="Andrzejewski T.M."/>
            <person name="Davidsen T.M."/>
            <person name="Wayne K.J."/>
            <person name="Tettelin H."/>
            <person name="Glass J.I."/>
            <person name="Rusch D."/>
            <person name="Podicherti R."/>
            <person name="Tsui H.-C.T."/>
            <person name="Winkler M.E."/>
        </authorList>
    </citation>
    <scope>NUCLEOTIDE SEQUENCE</scope>
</reference>
<dbReference type="EMBL" id="UINC01006774">
    <property type="protein sequence ID" value="SVA29553.1"/>
    <property type="molecule type" value="Genomic_DNA"/>
</dbReference>
<proteinExistence type="predicted"/>
<dbReference type="InterPro" id="IPR008040">
    <property type="entry name" value="Hydant_A_N"/>
</dbReference>
<protein>
    <recommendedName>
        <fullName evidence="1">Hydantoinase/oxoprolinase N-terminal domain-containing protein</fullName>
    </recommendedName>
</protein>
<feature type="non-terminal residue" evidence="2">
    <location>
        <position position="1"/>
    </location>
</feature>
<evidence type="ECO:0000259" key="1">
    <source>
        <dbReference type="Pfam" id="PF05378"/>
    </source>
</evidence>
<sequence>VNTPAVDASEQNWHAWVDTGGTFTDCLAADPHGHIRRFKVLSSSCLRGTLTAID</sequence>